<evidence type="ECO:0000313" key="10">
    <source>
        <dbReference type="Proteomes" id="UP000320390"/>
    </source>
</evidence>
<evidence type="ECO:0000256" key="5">
    <source>
        <dbReference type="ARBA" id="ARBA00023163"/>
    </source>
</evidence>
<dbReference type="GO" id="GO:0016987">
    <property type="term" value="F:sigma factor activity"/>
    <property type="evidence" value="ECO:0007669"/>
    <property type="project" value="UniProtKB-KW"/>
</dbReference>
<dbReference type="PANTHER" id="PTHR43133">
    <property type="entry name" value="RNA POLYMERASE ECF-TYPE SIGMA FACTO"/>
    <property type="match status" value="1"/>
</dbReference>
<evidence type="ECO:0000256" key="6">
    <source>
        <dbReference type="SAM" id="MobiDB-lite"/>
    </source>
</evidence>
<accession>A0A518EL25</accession>
<dbReference type="InterPro" id="IPR007627">
    <property type="entry name" value="RNA_pol_sigma70_r2"/>
</dbReference>
<evidence type="ECO:0000313" key="9">
    <source>
        <dbReference type="EMBL" id="QDV04788.1"/>
    </source>
</evidence>
<dbReference type="InterPro" id="IPR036388">
    <property type="entry name" value="WH-like_DNA-bd_sf"/>
</dbReference>
<proteinExistence type="inferred from homology"/>
<dbReference type="InterPro" id="IPR014284">
    <property type="entry name" value="RNA_pol_sigma-70_dom"/>
</dbReference>
<dbReference type="PANTHER" id="PTHR43133:SF8">
    <property type="entry name" value="RNA POLYMERASE SIGMA FACTOR HI_1459-RELATED"/>
    <property type="match status" value="1"/>
</dbReference>
<dbReference type="EMBL" id="CP036434">
    <property type="protein sequence ID" value="QDV04788.1"/>
    <property type="molecule type" value="Genomic_DNA"/>
</dbReference>
<keyword evidence="2" id="KW-0805">Transcription regulation</keyword>
<dbReference type="InterPro" id="IPR008969">
    <property type="entry name" value="CarboxyPept-like_regulatory"/>
</dbReference>
<dbReference type="SUPFAM" id="SSF88659">
    <property type="entry name" value="Sigma3 and sigma4 domains of RNA polymerase sigma factors"/>
    <property type="match status" value="1"/>
</dbReference>
<keyword evidence="3" id="KW-0731">Sigma factor</keyword>
<dbReference type="InterPro" id="IPR013249">
    <property type="entry name" value="RNA_pol_sigma70_r4_t2"/>
</dbReference>
<evidence type="ECO:0000259" key="7">
    <source>
        <dbReference type="Pfam" id="PF04542"/>
    </source>
</evidence>
<reference evidence="9 10" key="1">
    <citation type="submission" date="2019-02" db="EMBL/GenBank/DDBJ databases">
        <title>Deep-cultivation of Planctomycetes and their phenomic and genomic characterization uncovers novel biology.</title>
        <authorList>
            <person name="Wiegand S."/>
            <person name="Jogler M."/>
            <person name="Boedeker C."/>
            <person name="Pinto D."/>
            <person name="Vollmers J."/>
            <person name="Rivas-Marin E."/>
            <person name="Kohn T."/>
            <person name="Peeters S.H."/>
            <person name="Heuer A."/>
            <person name="Rast P."/>
            <person name="Oberbeckmann S."/>
            <person name="Bunk B."/>
            <person name="Jeske O."/>
            <person name="Meyerdierks A."/>
            <person name="Storesund J.E."/>
            <person name="Kallscheuer N."/>
            <person name="Luecker S."/>
            <person name="Lage O.M."/>
            <person name="Pohl T."/>
            <person name="Merkel B.J."/>
            <person name="Hornburger P."/>
            <person name="Mueller R.-W."/>
            <person name="Bruemmer F."/>
            <person name="Labrenz M."/>
            <person name="Spormann A.M."/>
            <person name="Op den Camp H."/>
            <person name="Overmann J."/>
            <person name="Amann R."/>
            <person name="Jetten M.S.M."/>
            <person name="Mascher T."/>
            <person name="Medema M.H."/>
            <person name="Devos D.P."/>
            <person name="Kaster A.-K."/>
            <person name="Ovreas L."/>
            <person name="Rohde M."/>
            <person name="Galperin M.Y."/>
            <person name="Jogler C."/>
        </authorList>
    </citation>
    <scope>NUCLEOTIDE SEQUENCE [LARGE SCALE GENOMIC DNA]</scope>
    <source>
        <strain evidence="9 10">Poly30</strain>
    </source>
</reference>
<keyword evidence="4" id="KW-0238">DNA-binding</keyword>
<dbReference type="SUPFAM" id="SSF88946">
    <property type="entry name" value="Sigma2 domain of RNA polymerase sigma factors"/>
    <property type="match status" value="1"/>
</dbReference>
<gene>
    <name evidence="9" type="primary">sigW_1</name>
    <name evidence="9" type="ORF">Poly30_02810</name>
</gene>
<dbReference type="NCBIfam" id="TIGR02937">
    <property type="entry name" value="sigma70-ECF"/>
    <property type="match status" value="1"/>
</dbReference>
<feature type="compositionally biased region" description="Low complexity" evidence="6">
    <location>
        <begin position="267"/>
        <end position="278"/>
    </location>
</feature>
<dbReference type="GO" id="GO:0030246">
    <property type="term" value="F:carbohydrate binding"/>
    <property type="evidence" value="ECO:0007669"/>
    <property type="project" value="InterPro"/>
</dbReference>
<feature type="region of interest" description="Disordered" evidence="6">
    <location>
        <begin position="267"/>
        <end position="299"/>
    </location>
</feature>
<dbReference type="SUPFAM" id="SSF49464">
    <property type="entry name" value="Carboxypeptidase regulatory domain-like"/>
    <property type="match status" value="2"/>
</dbReference>
<name>A0A518EL25_9BACT</name>
<dbReference type="InterPro" id="IPR013324">
    <property type="entry name" value="RNA_pol_sigma_r3/r4-like"/>
</dbReference>
<dbReference type="InterPro" id="IPR013784">
    <property type="entry name" value="Carb-bd-like_fold"/>
</dbReference>
<dbReference type="InterPro" id="IPR013325">
    <property type="entry name" value="RNA_pol_sigma_r2"/>
</dbReference>
<dbReference type="AlphaFoldDB" id="A0A518EL25"/>
<keyword evidence="10" id="KW-1185">Reference proteome</keyword>
<evidence type="ECO:0000256" key="1">
    <source>
        <dbReference type="ARBA" id="ARBA00010641"/>
    </source>
</evidence>
<dbReference type="CDD" id="cd06171">
    <property type="entry name" value="Sigma70_r4"/>
    <property type="match status" value="1"/>
</dbReference>
<dbReference type="InterPro" id="IPR039425">
    <property type="entry name" value="RNA_pol_sigma-70-like"/>
</dbReference>
<evidence type="ECO:0000259" key="8">
    <source>
        <dbReference type="Pfam" id="PF08281"/>
    </source>
</evidence>
<feature type="domain" description="RNA polymerase sigma factor 70 region 4 type 2" evidence="8">
    <location>
        <begin position="111"/>
        <end position="158"/>
    </location>
</feature>
<dbReference type="OrthoDB" id="291597at2"/>
<dbReference type="SUPFAM" id="SSF49452">
    <property type="entry name" value="Starch-binding domain-like"/>
    <property type="match status" value="1"/>
</dbReference>
<dbReference type="Gene3D" id="1.10.10.10">
    <property type="entry name" value="Winged helix-like DNA-binding domain superfamily/Winged helix DNA-binding domain"/>
    <property type="match status" value="1"/>
</dbReference>
<dbReference type="Pfam" id="PF13620">
    <property type="entry name" value="CarboxypepD_reg"/>
    <property type="match status" value="1"/>
</dbReference>
<evidence type="ECO:0000256" key="4">
    <source>
        <dbReference type="ARBA" id="ARBA00023125"/>
    </source>
</evidence>
<feature type="domain" description="RNA polymerase sigma-70 region 2" evidence="7">
    <location>
        <begin position="15"/>
        <end position="80"/>
    </location>
</feature>
<dbReference type="Proteomes" id="UP000320390">
    <property type="component" value="Chromosome"/>
</dbReference>
<dbReference type="RefSeq" id="WP_145194233.1">
    <property type="nucleotide sequence ID" value="NZ_CP036434.1"/>
</dbReference>
<keyword evidence="5" id="KW-0804">Transcription</keyword>
<dbReference type="GO" id="GO:0006352">
    <property type="term" value="P:DNA-templated transcription initiation"/>
    <property type="evidence" value="ECO:0007669"/>
    <property type="project" value="InterPro"/>
</dbReference>
<dbReference type="Pfam" id="PF04542">
    <property type="entry name" value="Sigma70_r2"/>
    <property type="match status" value="1"/>
</dbReference>
<comment type="similarity">
    <text evidence="1">Belongs to the sigma-70 factor family. ECF subfamily.</text>
</comment>
<organism evidence="9 10">
    <name type="scientific">Saltatorellus ferox</name>
    <dbReference type="NCBI Taxonomy" id="2528018"/>
    <lineage>
        <taxon>Bacteria</taxon>
        <taxon>Pseudomonadati</taxon>
        <taxon>Planctomycetota</taxon>
        <taxon>Planctomycetia</taxon>
        <taxon>Planctomycetia incertae sedis</taxon>
        <taxon>Saltatorellus</taxon>
    </lineage>
</organism>
<evidence type="ECO:0000256" key="3">
    <source>
        <dbReference type="ARBA" id="ARBA00023082"/>
    </source>
</evidence>
<protein>
    <submittedName>
        <fullName evidence="9">ECF RNA polymerase sigma factor SigW</fullName>
    </submittedName>
</protein>
<dbReference type="GO" id="GO:0003677">
    <property type="term" value="F:DNA binding"/>
    <property type="evidence" value="ECO:0007669"/>
    <property type="project" value="UniProtKB-KW"/>
</dbReference>
<dbReference type="Pfam" id="PF08281">
    <property type="entry name" value="Sigma70_r4_2"/>
    <property type="match status" value="1"/>
</dbReference>
<dbReference type="Gene3D" id="2.60.40.1120">
    <property type="entry name" value="Carboxypeptidase-like, regulatory domain"/>
    <property type="match status" value="1"/>
</dbReference>
<evidence type="ECO:0000256" key="2">
    <source>
        <dbReference type="ARBA" id="ARBA00023015"/>
    </source>
</evidence>
<dbReference type="Gene3D" id="1.10.1740.10">
    <property type="match status" value="1"/>
</dbReference>
<sequence length="1020" mass="107933">MDADPMDLDRLLAEREWLRRLARRLVHDAEAAEDLAQDALLIALQRGGAYREGNSSRALRGWLSTVVRRLSAQRFRGDARRRDREAAVARWESSDPDALERAALQRDVVDEVLRLDEPYRTAVTLRYLESLTFDEVAVRQSIEPGAARKRVTRGVQQLRVQLDGRPGGRSAWMAAMAPWVVPPGIEIAGTAIPPASTSAHAAPSATMLIRSTIPFALPMKTSTKALLAASVVLLAGGAIGFQWLSFDRAAAPVVGAQPPGAVVPQGASEEALASLSSSGRDRESSVAQNPEEEPVALASIPAFPDRPATSVGALELRLRWPDGTPAAGVIAKVLPWGDPTPRQRQHFATSDEDGVAVIESMSEGRAGVYLERGGGGVFDVVAGRVTLAEIEVPRGFQLTGTVRAASGAAVAGASIVLSEYGNGNEAHVVGIADADGRYALRDIGDGRTLSARAQGHGAAGRVQLDDMAPGEAYEVDLTLGEGSGGVRGVLQDVNGVPVSGARLRIAPQGYRSGSGKAHPIDLVSDTAGAFECLALGPGNWVLMVKTEAFVARSIYFQVPVHGIIEQAITLVVGETVAGTVLRADGSPATNATVGLGETYEQYDFLGRSATTDSRGAYRISGVAPGGYPIRAYEHEQGKVSGQITIVEGTATTWDAQLFQGRQVTGKLVDERGEPLAGWSVGSRTASELWDRRTTTEGDGSFTLVNVRADASAIAVAGVRPGETGVLLNVPIEEGPMLIRVADRLRPSAALRVQVLCEGKAPLKPARILVTTEGYGRVERYTDESGLAIIEGLQAGRAELEVAAAGFAPAYVTAELQSGEVAEVPVVSLTPGGQIEVRFAVPSGEEPLSLPSQITVYSEDGRMVNYTNLEDGSGTSEPIAPGTYGVRINSGGRLDPPLEVTVEDDVITRVEANLKPHGTAVLALVDGAGGQYSGRVRYRVVDESGVPVIPWTVETRWPMRGMPKTTLYFVGLPRGSFVAEVEGERGARAEARFVVTKTGYGYVEPESGNESLEVTLDPGTR</sequence>